<comment type="caution">
    <text evidence="1">The sequence shown here is derived from an EMBL/GenBank/DDBJ whole genome shotgun (WGS) entry which is preliminary data.</text>
</comment>
<dbReference type="AlphaFoldDB" id="U2CMF6"/>
<dbReference type="InterPro" id="IPR031815">
    <property type="entry name" value="DUF5074"/>
</dbReference>
<name>U2CMF6_9BACE</name>
<dbReference type="HOGENOM" id="CLU_035696_1_0_10"/>
<proteinExistence type="predicted"/>
<dbReference type="SUPFAM" id="SSF51004">
    <property type="entry name" value="C-terminal (heme d1) domain of cytochrome cd1-nitrite reductase"/>
    <property type="match status" value="1"/>
</dbReference>
<protein>
    <recommendedName>
        <fullName evidence="3">NHL repeat protein</fullName>
    </recommendedName>
</protein>
<dbReference type="EMBL" id="AWSV01000079">
    <property type="protein sequence ID" value="ERI85715.1"/>
    <property type="molecule type" value="Genomic_DNA"/>
</dbReference>
<reference evidence="1 2" key="1">
    <citation type="submission" date="2013-08" db="EMBL/GenBank/DDBJ databases">
        <authorList>
            <person name="Weinstock G."/>
            <person name="Sodergren E."/>
            <person name="Wylie T."/>
            <person name="Fulton L."/>
            <person name="Fulton R."/>
            <person name="Fronick C."/>
            <person name="O'Laughlin M."/>
            <person name="Godfrey J."/>
            <person name="Miner T."/>
            <person name="Herter B."/>
            <person name="Appelbaum E."/>
            <person name="Cordes M."/>
            <person name="Lek S."/>
            <person name="Wollam A."/>
            <person name="Pepin K.H."/>
            <person name="Palsikar V.B."/>
            <person name="Mitreva M."/>
            <person name="Wilson R.K."/>
        </authorList>
    </citation>
    <scope>NUCLEOTIDE SEQUENCE [LARGE SCALE GENOMIC DNA]</scope>
    <source>
        <strain evidence="1 2">F0041</strain>
    </source>
</reference>
<gene>
    <name evidence="1" type="ORF">HMPREF1981_01439</name>
</gene>
<accession>U2CMF6</accession>
<evidence type="ECO:0000313" key="2">
    <source>
        <dbReference type="Proteomes" id="UP000016496"/>
    </source>
</evidence>
<dbReference type="InterPro" id="IPR015943">
    <property type="entry name" value="WD40/YVTN_repeat-like_dom_sf"/>
</dbReference>
<organism evidence="1 2">
    <name type="scientific">Bacteroides pyogenes F0041</name>
    <dbReference type="NCBI Taxonomy" id="1321819"/>
    <lineage>
        <taxon>Bacteria</taxon>
        <taxon>Pseudomonadati</taxon>
        <taxon>Bacteroidota</taxon>
        <taxon>Bacteroidia</taxon>
        <taxon>Bacteroidales</taxon>
        <taxon>Bacteroidaceae</taxon>
        <taxon>Bacteroides</taxon>
    </lineage>
</organism>
<evidence type="ECO:0000313" key="1">
    <source>
        <dbReference type="EMBL" id="ERI85715.1"/>
    </source>
</evidence>
<dbReference type="InterPro" id="IPR011048">
    <property type="entry name" value="Haem_d1_sf"/>
</dbReference>
<dbReference type="Proteomes" id="UP000016496">
    <property type="component" value="Unassembled WGS sequence"/>
</dbReference>
<dbReference type="Gene3D" id="2.130.10.10">
    <property type="entry name" value="YVTN repeat-like/Quinoprotein amine dehydrogenase"/>
    <property type="match status" value="1"/>
</dbReference>
<evidence type="ECO:0008006" key="3">
    <source>
        <dbReference type="Google" id="ProtNLM"/>
    </source>
</evidence>
<dbReference type="PATRIC" id="fig|1321819.3.peg.1324"/>
<dbReference type="Pfam" id="PF16819">
    <property type="entry name" value="DUF5074"/>
    <property type="match status" value="1"/>
</dbReference>
<sequence length="396" mass="44884">MMLLVEMQCLCLLKTGTLFIAFLAVLSSCRGDVEMVLSEEKQLTPDLQSAKTHAGFYLLNEGNMGTNKCTLDFLDFEKGIYKRNIYAEINPTVPKEMGDVGNDIGIYGSKLYAVINCSNKIEVMDARSTKRIGQIEIPNCRYIKFHKQYAYVTSYAGPVKIDPHYEQLGYVAKVDTATLKVIDRCLVGFQPDELEIVDGKIYVANSGGYMGAGDLKGYERTVSVIDIATFKEEKRIPVAWNLHRIKADKRGNLWVSSRGDYKGYPSRLFFLDKEQQRVTDTIAVAATHYWIDDDLLYVYGAEYSYINKQEWTFSYGIVDTRTHQVITKNIITDGTDKQIEMPYGIMVHPGTKDIYITDAGNFVTPGALYCFDRYGRMKWKVRAGNIPAHFVLLPQP</sequence>